<dbReference type="Pfam" id="PF00672">
    <property type="entry name" value="HAMP"/>
    <property type="match status" value="1"/>
</dbReference>
<protein>
    <submittedName>
        <fullName evidence="10">Methyl-accepting chemotaxis protein 4</fullName>
    </submittedName>
</protein>
<dbReference type="Proteomes" id="UP000053235">
    <property type="component" value="Unassembled WGS sequence"/>
</dbReference>
<evidence type="ECO:0000313" key="10">
    <source>
        <dbReference type="EMBL" id="CTQ68701.1"/>
    </source>
</evidence>
<proteinExistence type="inferred from homology"/>
<comment type="subcellular location">
    <subcellularLocation>
        <location evidence="1">Cell inner membrane</location>
        <topology evidence="1">Multi-pass membrane protein</topology>
    </subcellularLocation>
</comment>
<evidence type="ECO:0000256" key="1">
    <source>
        <dbReference type="ARBA" id="ARBA00004429"/>
    </source>
</evidence>
<reference evidence="11" key="1">
    <citation type="submission" date="2015-07" db="EMBL/GenBank/DDBJ databases">
        <authorList>
            <person name="Rodrigo-Torres Lidia"/>
            <person name="Arahal R.David."/>
        </authorList>
    </citation>
    <scope>NUCLEOTIDE SEQUENCE [LARGE SCALE GENOMIC DNA]</scope>
    <source>
        <strain evidence="11">CECT 5112</strain>
    </source>
</reference>
<dbReference type="SMART" id="SM00304">
    <property type="entry name" value="HAMP"/>
    <property type="match status" value="1"/>
</dbReference>
<dbReference type="GO" id="GO:0006935">
    <property type="term" value="P:chemotaxis"/>
    <property type="evidence" value="ECO:0007669"/>
    <property type="project" value="InterPro"/>
</dbReference>
<evidence type="ECO:0000256" key="3">
    <source>
        <dbReference type="ARBA" id="ARBA00023224"/>
    </source>
</evidence>
<evidence type="ECO:0000256" key="4">
    <source>
        <dbReference type="ARBA" id="ARBA00029447"/>
    </source>
</evidence>
<sequence>MIKRLSSLSVTASLALASAALLTLSMLVVGGIVYQVAANQAEQTAVGKQAANLRVAATIMARDIEGTKVSWRGDGDVQRIELAEIPEFANHNMIDTIGRMTGETATVFAWEADNQDFWRKSTNIIKGDGNRAVGTPLGKKGAVYPVVTKGETFHGQATILGKDYYTVYEPIFTPGGDIIGILYAGVEKAAVQANVSEIMSRFTMLALPVVLIALGLLVFLIQRQLRPVTELASVTEQIAEDNLTIDIPFADRTDQIGILANALSTLRKKAEERAVLSSQREHSEAEAAGRQDRMKAMIAQFRGSVSGVLDQVGDTVGQLDATATTMSEVSQTSATRADETQASCQDTTLSVQTVASAAEELSASITEISRQVSETTQIVERATEGTRSTNVKVEGLAESATKIGEVVTLIQAIAEQTNLLALNATIEAARAGEAGRGFAVVAAEVKELATQTSKATEEISAQITAIQDATQDSAKSIAEITSIMEEVNSYTGNIAGSVHEQGAATSEITQNAQKAAHGTEFVSSNMTNLSGAVQHTLGSANNVLQSAGDLAKRTDQLKAEIEQFLTNVEAA</sequence>
<keyword evidence="6" id="KW-0472">Membrane</keyword>
<keyword evidence="2" id="KW-0997">Cell inner membrane</keyword>
<dbReference type="PANTHER" id="PTHR32089">
    <property type="entry name" value="METHYL-ACCEPTING CHEMOTAXIS PROTEIN MCPB"/>
    <property type="match status" value="1"/>
</dbReference>
<dbReference type="Pfam" id="PF17201">
    <property type="entry name" value="Cache_3-Cache_2"/>
    <property type="match status" value="1"/>
</dbReference>
<dbReference type="AlphaFoldDB" id="A0A0M7A278"/>
<keyword evidence="6" id="KW-0812">Transmembrane</keyword>
<dbReference type="InterPro" id="IPR029151">
    <property type="entry name" value="Sensor-like_sf"/>
</dbReference>
<keyword evidence="2" id="KW-1003">Cell membrane</keyword>
<dbReference type="OrthoDB" id="354287at2"/>
<accession>A0A0M7A278</accession>
<name>A0A0M7A278_9HYPH</name>
<evidence type="ECO:0000256" key="2">
    <source>
        <dbReference type="ARBA" id="ARBA00022519"/>
    </source>
</evidence>
<dbReference type="EMBL" id="CXWD01000006">
    <property type="protein sequence ID" value="CTQ68701.1"/>
    <property type="molecule type" value="Genomic_DNA"/>
</dbReference>
<dbReference type="STRING" id="388408.LAX5112_01853"/>
<dbReference type="Gene3D" id="1.10.287.950">
    <property type="entry name" value="Methyl-accepting chemotaxis protein"/>
    <property type="match status" value="1"/>
</dbReference>
<keyword evidence="3 5" id="KW-0807">Transducer</keyword>
<gene>
    <name evidence="10" type="primary">mcp4_5</name>
    <name evidence="10" type="ORF">LAX5112_01853</name>
</gene>
<dbReference type="InterPro" id="IPR004089">
    <property type="entry name" value="MCPsignal_dom"/>
</dbReference>
<dbReference type="PANTHER" id="PTHR32089:SF112">
    <property type="entry name" value="LYSOZYME-LIKE PROTEIN-RELATED"/>
    <property type="match status" value="1"/>
</dbReference>
<dbReference type="InterPro" id="IPR004090">
    <property type="entry name" value="Chemotax_Me-accpt_rcpt"/>
</dbReference>
<keyword evidence="11" id="KW-1185">Reference proteome</keyword>
<dbReference type="GO" id="GO:0005886">
    <property type="term" value="C:plasma membrane"/>
    <property type="evidence" value="ECO:0007669"/>
    <property type="project" value="UniProtKB-SubCell"/>
</dbReference>
<dbReference type="InterPro" id="IPR000727">
    <property type="entry name" value="T_SNARE_dom"/>
</dbReference>
<comment type="similarity">
    <text evidence="4">Belongs to the methyl-accepting chemotaxis (MCP) protein family.</text>
</comment>
<dbReference type="SUPFAM" id="SSF103190">
    <property type="entry name" value="Sensory domain-like"/>
    <property type="match status" value="1"/>
</dbReference>
<evidence type="ECO:0000259" key="7">
    <source>
        <dbReference type="PROSITE" id="PS50111"/>
    </source>
</evidence>
<dbReference type="PROSITE" id="PS50111">
    <property type="entry name" value="CHEMOTAXIS_TRANSDUC_2"/>
    <property type="match status" value="1"/>
</dbReference>
<dbReference type="GO" id="GO:0007165">
    <property type="term" value="P:signal transduction"/>
    <property type="evidence" value="ECO:0007669"/>
    <property type="project" value="UniProtKB-KW"/>
</dbReference>
<dbReference type="SMART" id="SM00283">
    <property type="entry name" value="MA"/>
    <property type="match status" value="1"/>
</dbReference>
<dbReference type="CDD" id="cd06225">
    <property type="entry name" value="HAMP"/>
    <property type="match status" value="1"/>
</dbReference>
<organism evidence="10 11">
    <name type="scientific">Roseibium alexandrii</name>
    <dbReference type="NCBI Taxonomy" id="388408"/>
    <lineage>
        <taxon>Bacteria</taxon>
        <taxon>Pseudomonadati</taxon>
        <taxon>Pseudomonadota</taxon>
        <taxon>Alphaproteobacteria</taxon>
        <taxon>Hyphomicrobiales</taxon>
        <taxon>Stappiaceae</taxon>
        <taxon>Roseibium</taxon>
    </lineage>
</organism>
<dbReference type="PRINTS" id="PR00260">
    <property type="entry name" value="CHEMTRNSDUCR"/>
</dbReference>
<feature type="domain" description="HAMP" evidence="9">
    <location>
        <begin position="222"/>
        <end position="275"/>
    </location>
</feature>
<feature type="domain" description="T-SNARE coiled-coil homology" evidence="8">
    <location>
        <begin position="467"/>
        <end position="529"/>
    </location>
</feature>
<evidence type="ECO:0000256" key="5">
    <source>
        <dbReference type="PROSITE-ProRule" id="PRU00284"/>
    </source>
</evidence>
<dbReference type="PROSITE" id="PS50885">
    <property type="entry name" value="HAMP"/>
    <property type="match status" value="1"/>
</dbReference>
<dbReference type="InterPro" id="IPR033462">
    <property type="entry name" value="Cache_3-Cache_2"/>
</dbReference>
<dbReference type="SUPFAM" id="SSF58104">
    <property type="entry name" value="Methyl-accepting chemotaxis protein (MCP) signaling domain"/>
    <property type="match status" value="1"/>
</dbReference>
<dbReference type="GO" id="GO:0004888">
    <property type="term" value="F:transmembrane signaling receptor activity"/>
    <property type="evidence" value="ECO:0007669"/>
    <property type="project" value="InterPro"/>
</dbReference>
<evidence type="ECO:0000259" key="9">
    <source>
        <dbReference type="PROSITE" id="PS50885"/>
    </source>
</evidence>
<evidence type="ECO:0000256" key="6">
    <source>
        <dbReference type="SAM" id="Phobius"/>
    </source>
</evidence>
<dbReference type="InterPro" id="IPR003660">
    <property type="entry name" value="HAMP_dom"/>
</dbReference>
<evidence type="ECO:0000259" key="8">
    <source>
        <dbReference type="PROSITE" id="PS50192"/>
    </source>
</evidence>
<feature type="transmembrane region" description="Helical" evidence="6">
    <location>
        <begin position="202"/>
        <end position="221"/>
    </location>
</feature>
<dbReference type="PROSITE" id="PS50192">
    <property type="entry name" value="T_SNARE"/>
    <property type="match status" value="1"/>
</dbReference>
<keyword evidence="6" id="KW-1133">Transmembrane helix</keyword>
<dbReference type="RefSeq" id="WP_055671559.1">
    <property type="nucleotide sequence ID" value="NZ_CXWD01000006.1"/>
</dbReference>
<feature type="domain" description="Methyl-accepting transducer" evidence="7">
    <location>
        <begin position="308"/>
        <end position="551"/>
    </location>
</feature>
<dbReference type="Pfam" id="PF00015">
    <property type="entry name" value="MCPsignal"/>
    <property type="match status" value="1"/>
</dbReference>
<evidence type="ECO:0000313" key="11">
    <source>
        <dbReference type="Proteomes" id="UP000053235"/>
    </source>
</evidence>
<dbReference type="Gene3D" id="6.10.340.10">
    <property type="match status" value="1"/>
</dbReference>